<dbReference type="PANTHER" id="PTHR36836">
    <property type="entry name" value="COLANIC ACID BIOSYNTHESIS PROTEIN WCAK"/>
    <property type="match status" value="1"/>
</dbReference>
<reference evidence="2 3" key="1">
    <citation type="journal article" date="2015" name="Science">
        <title>Genetic determinants of in vivo fitness and diet responsiveness in multiple human gut Bacteroides.</title>
        <authorList>
            <person name="Wu M."/>
            <person name="McNulty N.P."/>
            <person name="Rodionov D.A."/>
            <person name="Khoroshkin M.S."/>
            <person name="Griffin N.W."/>
            <person name="Cheng J."/>
            <person name="Latreille P."/>
            <person name="Kerstetter R.A."/>
            <person name="Terrapon N."/>
            <person name="Henrissat B."/>
            <person name="Osterman A.L."/>
            <person name="Gordon J.I."/>
        </authorList>
    </citation>
    <scope>NUCLEOTIDE SEQUENCE [LARGE SCALE GENOMIC DNA]</scope>
    <source>
        <strain evidence="2 3">WH2</strain>
    </source>
</reference>
<protein>
    <submittedName>
        <fullName evidence="2">Polysaccharide pyruvyl transferase</fullName>
    </submittedName>
</protein>
<dbReference type="Proteomes" id="UP000061809">
    <property type="component" value="Chromosome"/>
</dbReference>
<dbReference type="RefSeq" id="WP_029428244.1">
    <property type="nucleotide sequence ID" value="NZ_CP012801.1"/>
</dbReference>
<evidence type="ECO:0000313" key="3">
    <source>
        <dbReference type="Proteomes" id="UP000061809"/>
    </source>
</evidence>
<dbReference type="Pfam" id="PF04230">
    <property type="entry name" value="PS_pyruv_trans"/>
    <property type="match status" value="1"/>
</dbReference>
<evidence type="ECO:0000313" key="2">
    <source>
        <dbReference type="EMBL" id="ALJ58692.1"/>
    </source>
</evidence>
<proteinExistence type="predicted"/>
<gene>
    <name evidence="2" type="ORF">BcellWH2_01431</name>
</gene>
<name>A0A0P0GLF0_9BACE</name>
<dbReference type="KEGG" id="bcel:BcellWH2_01431"/>
<sequence>MKENQIIIGLWGLTFNSGNMGCNALSHSFLDIINRIAKKNTIVYVFFQGTNFDTTLLNSEHVTVFSSAYNPRSLKSIKGLIDRIKKCNICFDFTAGDSFSDIYGLKGFLKTSLFKILSISHCDKFVLGPQTYGPYYSHIAQTVARYIIKKSTYACARDEQSAQYIKDLFNIDIDVFTDVAFLLPYNNNHTIDTSRIKVGINVSGLLWNGGYNQNNQFDLTLDYRRYINEVARYIINDSRYELFFIPHVITPNNMTNIENDYPVCLELSQSYTCLCSPKFSNPIQAKNYISEMDLFIGSRMHATIGAFSSGVATIPVSYSRKFEGLYHSLGYEYLVNARVMDTDKAIATTLEYINKYVELKRVQADSMKSVNAKLDSFVQKCRDLIYTSIIE</sequence>
<dbReference type="EMBL" id="CP012801">
    <property type="protein sequence ID" value="ALJ58692.1"/>
    <property type="molecule type" value="Genomic_DNA"/>
</dbReference>
<keyword evidence="2" id="KW-0808">Transferase</keyword>
<dbReference type="PANTHER" id="PTHR36836:SF1">
    <property type="entry name" value="COLANIC ACID BIOSYNTHESIS PROTEIN WCAK"/>
    <property type="match status" value="1"/>
</dbReference>
<accession>A0A0P0GLF0</accession>
<dbReference type="PATRIC" id="fig|246787.4.peg.1474"/>
<feature type="domain" description="Polysaccharide pyruvyl transferase" evidence="1">
    <location>
        <begin position="19"/>
        <end position="319"/>
    </location>
</feature>
<evidence type="ECO:0000259" key="1">
    <source>
        <dbReference type="Pfam" id="PF04230"/>
    </source>
</evidence>
<dbReference type="AlphaFoldDB" id="A0A0P0GLF0"/>
<dbReference type="InterPro" id="IPR007345">
    <property type="entry name" value="Polysacch_pyruvyl_Trfase"/>
</dbReference>
<dbReference type="GO" id="GO:0016740">
    <property type="term" value="F:transferase activity"/>
    <property type="evidence" value="ECO:0007669"/>
    <property type="project" value="UniProtKB-KW"/>
</dbReference>
<organism evidence="2 3">
    <name type="scientific">Bacteroides cellulosilyticus</name>
    <dbReference type="NCBI Taxonomy" id="246787"/>
    <lineage>
        <taxon>Bacteria</taxon>
        <taxon>Pseudomonadati</taxon>
        <taxon>Bacteroidota</taxon>
        <taxon>Bacteroidia</taxon>
        <taxon>Bacteroidales</taxon>
        <taxon>Bacteroidaceae</taxon>
        <taxon>Bacteroides</taxon>
    </lineage>
</organism>